<feature type="signal peptide" evidence="1">
    <location>
        <begin position="1"/>
        <end position="23"/>
    </location>
</feature>
<feature type="chain" id="PRO_5045850092" description="Lipoprotein" evidence="1">
    <location>
        <begin position="24"/>
        <end position="209"/>
    </location>
</feature>
<comment type="caution">
    <text evidence="2">The sequence shown here is derived from an EMBL/GenBank/DDBJ whole genome shotgun (WGS) entry which is preliminary data.</text>
</comment>
<protein>
    <recommendedName>
        <fullName evidence="4">Lipoprotein</fullName>
    </recommendedName>
</protein>
<gene>
    <name evidence="2" type="ORF">ACFPZN_46925</name>
</gene>
<evidence type="ECO:0000256" key="1">
    <source>
        <dbReference type="SAM" id="SignalP"/>
    </source>
</evidence>
<keyword evidence="3" id="KW-1185">Reference proteome</keyword>
<name>A0ABW1AF78_9ACTN</name>
<dbReference type="EMBL" id="JBHSON010000106">
    <property type="protein sequence ID" value="MFC5753197.1"/>
    <property type="molecule type" value="Genomic_DNA"/>
</dbReference>
<sequence length="209" mass="22300">MLRGSLCALTLVVSLAGCSSEVAQPRDPVQLDGKAFGPELPAVRPYELNGPRTLAGWSRDPELERSADFTRLASALPQSLRARLTGVRAGYYRLPGSDRVLDRFFYAGGTLGGGDPEAVAQEVIAYANGYRRRTVTAADATFGDPAVKRVYVSFGLAAFQNPYQVGKAAPASYNSVVWTDGKTLGVVTMESPNLSDVLGKSKQIRADLG</sequence>
<dbReference type="Proteomes" id="UP001596074">
    <property type="component" value="Unassembled WGS sequence"/>
</dbReference>
<evidence type="ECO:0000313" key="3">
    <source>
        <dbReference type="Proteomes" id="UP001596074"/>
    </source>
</evidence>
<keyword evidence="1" id="KW-0732">Signal</keyword>
<accession>A0ABW1AF78</accession>
<dbReference type="RefSeq" id="WP_378289973.1">
    <property type="nucleotide sequence ID" value="NZ_JBHSON010000106.1"/>
</dbReference>
<evidence type="ECO:0008006" key="4">
    <source>
        <dbReference type="Google" id="ProtNLM"/>
    </source>
</evidence>
<evidence type="ECO:0000313" key="2">
    <source>
        <dbReference type="EMBL" id="MFC5753197.1"/>
    </source>
</evidence>
<dbReference type="PROSITE" id="PS51257">
    <property type="entry name" value="PROKAR_LIPOPROTEIN"/>
    <property type="match status" value="1"/>
</dbReference>
<reference evidence="3" key="1">
    <citation type="journal article" date="2019" name="Int. J. Syst. Evol. Microbiol.">
        <title>The Global Catalogue of Microorganisms (GCM) 10K type strain sequencing project: providing services to taxonomists for standard genome sequencing and annotation.</title>
        <authorList>
            <consortium name="The Broad Institute Genomics Platform"/>
            <consortium name="The Broad Institute Genome Sequencing Center for Infectious Disease"/>
            <person name="Wu L."/>
            <person name="Ma J."/>
        </authorList>
    </citation>
    <scope>NUCLEOTIDE SEQUENCE [LARGE SCALE GENOMIC DNA]</scope>
    <source>
        <strain evidence="3">KCTC 42087</strain>
    </source>
</reference>
<organism evidence="2 3">
    <name type="scientific">Actinomadura rugatobispora</name>
    <dbReference type="NCBI Taxonomy" id="1994"/>
    <lineage>
        <taxon>Bacteria</taxon>
        <taxon>Bacillati</taxon>
        <taxon>Actinomycetota</taxon>
        <taxon>Actinomycetes</taxon>
        <taxon>Streptosporangiales</taxon>
        <taxon>Thermomonosporaceae</taxon>
        <taxon>Actinomadura</taxon>
    </lineage>
</organism>
<proteinExistence type="predicted"/>